<reference evidence="1 2" key="2">
    <citation type="submission" date="2018-11" db="EMBL/GenBank/DDBJ databases">
        <authorList>
            <consortium name="Pathogen Informatics"/>
        </authorList>
    </citation>
    <scope>NUCLEOTIDE SEQUENCE [LARGE SCALE GENOMIC DNA]</scope>
</reference>
<keyword evidence="2" id="KW-1185">Reference proteome</keyword>
<proteinExistence type="predicted"/>
<sequence length="261" mass="30172">MLNEIFEAKLIRFCSMIKKRSAAVVSVIRRMDTFDKILSYIEEEKKEEKQKFPKVYPIIIIECGTVMLRHFLKHFRKFQRKTSASVIYEADIIGVARIVFDDKAMKLQRKKTLPQTLSIRGVLIDKNDKCFSLCGCVVPDDKQQSTTLLSTNFDVIDGETNHNFKIDDVVMKLEIDPKTTHHKMILEHPSLKFITKRWYHGYRADIEISGHINPQMVGYGCSLFVGDMTISTISTHHFVPLKRRLSLVDDNIIESSNDFLA</sequence>
<dbReference type="AlphaFoldDB" id="A0A0R3QU69"/>
<organism evidence="3">
    <name type="scientific">Brugia timori</name>
    <dbReference type="NCBI Taxonomy" id="42155"/>
    <lineage>
        <taxon>Eukaryota</taxon>
        <taxon>Metazoa</taxon>
        <taxon>Ecdysozoa</taxon>
        <taxon>Nematoda</taxon>
        <taxon>Chromadorea</taxon>
        <taxon>Rhabditida</taxon>
        <taxon>Spirurina</taxon>
        <taxon>Spiruromorpha</taxon>
        <taxon>Filarioidea</taxon>
        <taxon>Onchocercidae</taxon>
        <taxon>Brugia</taxon>
    </lineage>
</organism>
<evidence type="ECO:0000313" key="3">
    <source>
        <dbReference type="WBParaSite" id="BTMF_0001127101-mRNA-1"/>
    </source>
</evidence>
<dbReference type="WBParaSite" id="BTMF_0001127101-mRNA-1">
    <property type="protein sequence ID" value="BTMF_0001127101-mRNA-1"/>
    <property type="gene ID" value="BTMF_0001127101"/>
</dbReference>
<protein>
    <submittedName>
        <fullName evidence="3">DUF663 domain-containing protein</fullName>
    </submittedName>
</protein>
<gene>
    <name evidence="1" type="ORF">BTMF_LOCUS9305</name>
</gene>
<accession>A0A0R3QU69</accession>
<name>A0A0R3QU69_9BILA</name>
<dbReference type="EMBL" id="UZAG01016873">
    <property type="protein sequence ID" value="VDO31425.1"/>
    <property type="molecule type" value="Genomic_DNA"/>
</dbReference>
<dbReference type="Proteomes" id="UP000280834">
    <property type="component" value="Unassembled WGS sequence"/>
</dbReference>
<evidence type="ECO:0000313" key="1">
    <source>
        <dbReference type="EMBL" id="VDO31425.1"/>
    </source>
</evidence>
<reference evidence="3" key="1">
    <citation type="submission" date="2017-02" db="UniProtKB">
        <authorList>
            <consortium name="WormBaseParasite"/>
        </authorList>
    </citation>
    <scope>IDENTIFICATION</scope>
</reference>
<evidence type="ECO:0000313" key="2">
    <source>
        <dbReference type="Proteomes" id="UP000280834"/>
    </source>
</evidence>